<comment type="subunit">
    <text evidence="4">Dimer.</text>
</comment>
<dbReference type="InterPro" id="IPR001117">
    <property type="entry name" value="Cu-oxidase_2nd"/>
</dbReference>
<dbReference type="InterPro" id="IPR045087">
    <property type="entry name" value="Cu-oxidase_fam"/>
</dbReference>
<feature type="domain" description="Plastocyanin-like" evidence="16">
    <location>
        <begin position="160"/>
        <end position="323"/>
    </location>
</feature>
<dbReference type="InterPro" id="IPR008972">
    <property type="entry name" value="Cupredoxin"/>
</dbReference>
<evidence type="ECO:0000313" key="20">
    <source>
        <dbReference type="Proteomes" id="UP001632038"/>
    </source>
</evidence>
<dbReference type="InterPro" id="IPR011707">
    <property type="entry name" value="Cu-oxidase-like_N"/>
</dbReference>
<dbReference type="InterPro" id="IPR034267">
    <property type="entry name" value="CuRO_3_AAO"/>
</dbReference>
<evidence type="ECO:0000259" key="17">
    <source>
        <dbReference type="Pfam" id="PF07731"/>
    </source>
</evidence>
<dbReference type="Pfam" id="PF07732">
    <property type="entry name" value="Cu-oxidase_3"/>
    <property type="match status" value="1"/>
</dbReference>
<keyword evidence="9" id="KW-0677">Repeat</keyword>
<evidence type="ECO:0000256" key="9">
    <source>
        <dbReference type="ARBA" id="ARBA00022737"/>
    </source>
</evidence>
<dbReference type="CDD" id="cd13893">
    <property type="entry name" value="CuRO_3_AAO"/>
    <property type="match status" value="1"/>
</dbReference>
<evidence type="ECO:0000256" key="13">
    <source>
        <dbReference type="ARBA" id="ARBA00023180"/>
    </source>
</evidence>
<feature type="chain" id="PRO_5044821831" description="L-ascorbate oxidase" evidence="15">
    <location>
        <begin position="24"/>
        <end position="560"/>
    </location>
</feature>
<evidence type="ECO:0000259" key="18">
    <source>
        <dbReference type="Pfam" id="PF07732"/>
    </source>
</evidence>
<dbReference type="PROSITE" id="PS00080">
    <property type="entry name" value="MULTICOPPER_OXIDASE2"/>
    <property type="match status" value="1"/>
</dbReference>
<comment type="cofactor">
    <cofactor evidence="1">
        <name>Cu cation</name>
        <dbReference type="ChEBI" id="CHEBI:23378"/>
    </cofactor>
</comment>
<keyword evidence="15" id="KW-0732">Signal</keyword>
<dbReference type="PANTHER" id="PTHR11709:SF394">
    <property type="entry name" value="FI03373P-RELATED"/>
    <property type="match status" value="1"/>
</dbReference>
<keyword evidence="8" id="KW-0479">Metal-binding</keyword>
<dbReference type="Gene3D" id="2.60.40.420">
    <property type="entry name" value="Cupredoxins - blue copper proteins"/>
    <property type="match status" value="3"/>
</dbReference>
<evidence type="ECO:0000256" key="15">
    <source>
        <dbReference type="SAM" id="SignalP"/>
    </source>
</evidence>
<dbReference type="AlphaFoldDB" id="A0ABD3EJQ9"/>
<dbReference type="InterPro" id="IPR002355">
    <property type="entry name" value="Cu_oxidase_Cu_BS"/>
</dbReference>
<evidence type="ECO:0000256" key="12">
    <source>
        <dbReference type="ARBA" id="ARBA00023157"/>
    </source>
</evidence>
<dbReference type="SUPFAM" id="SSF49503">
    <property type="entry name" value="Cupredoxins"/>
    <property type="match status" value="3"/>
</dbReference>
<dbReference type="Pfam" id="PF07731">
    <property type="entry name" value="Cu-oxidase_2"/>
    <property type="match status" value="1"/>
</dbReference>
<evidence type="ECO:0000256" key="2">
    <source>
        <dbReference type="ARBA" id="ARBA00004613"/>
    </source>
</evidence>
<feature type="domain" description="Plastocyanin-like" evidence="18">
    <location>
        <begin position="32"/>
        <end position="145"/>
    </location>
</feature>
<evidence type="ECO:0000256" key="6">
    <source>
        <dbReference type="ARBA" id="ARBA00022095"/>
    </source>
</evidence>
<dbReference type="InterPro" id="IPR011706">
    <property type="entry name" value="Cu-oxidase_C"/>
</dbReference>
<organism evidence="19 20">
    <name type="scientific">Castilleja foliolosa</name>
    <dbReference type="NCBI Taxonomy" id="1961234"/>
    <lineage>
        <taxon>Eukaryota</taxon>
        <taxon>Viridiplantae</taxon>
        <taxon>Streptophyta</taxon>
        <taxon>Embryophyta</taxon>
        <taxon>Tracheophyta</taxon>
        <taxon>Spermatophyta</taxon>
        <taxon>Magnoliopsida</taxon>
        <taxon>eudicotyledons</taxon>
        <taxon>Gunneridae</taxon>
        <taxon>Pentapetalae</taxon>
        <taxon>asterids</taxon>
        <taxon>lamiids</taxon>
        <taxon>Lamiales</taxon>
        <taxon>Orobanchaceae</taxon>
        <taxon>Pedicularideae</taxon>
        <taxon>Castillejinae</taxon>
        <taxon>Castilleja</taxon>
    </lineage>
</organism>
<dbReference type="GO" id="GO:0008447">
    <property type="term" value="F:L-ascorbate oxidase activity"/>
    <property type="evidence" value="ECO:0007669"/>
    <property type="project" value="UniProtKB-EC"/>
</dbReference>
<name>A0ABD3EJQ9_9LAMI</name>
<keyword evidence="11" id="KW-0186">Copper</keyword>
<keyword evidence="7" id="KW-0964">Secreted</keyword>
<comment type="similarity">
    <text evidence="3">Belongs to the multicopper oxidase family.</text>
</comment>
<evidence type="ECO:0000256" key="3">
    <source>
        <dbReference type="ARBA" id="ARBA00010609"/>
    </source>
</evidence>
<dbReference type="InterPro" id="IPR033138">
    <property type="entry name" value="Cu_oxidase_CS"/>
</dbReference>
<keyword evidence="20" id="KW-1185">Reference proteome</keyword>
<evidence type="ECO:0000313" key="19">
    <source>
        <dbReference type="EMBL" id="KAL3653299.1"/>
    </source>
</evidence>
<dbReference type="EMBL" id="JAVIJP010000005">
    <property type="protein sequence ID" value="KAL3653299.1"/>
    <property type="molecule type" value="Genomic_DNA"/>
</dbReference>
<evidence type="ECO:0000256" key="8">
    <source>
        <dbReference type="ARBA" id="ARBA00022723"/>
    </source>
</evidence>
<comment type="catalytic activity">
    <reaction evidence="14">
        <text>4 L-ascorbate + O2 = 4 monodehydro-L-ascorbate radical + 2 H2O</text>
        <dbReference type="Rhea" id="RHEA:30243"/>
        <dbReference type="ChEBI" id="CHEBI:15377"/>
        <dbReference type="ChEBI" id="CHEBI:15379"/>
        <dbReference type="ChEBI" id="CHEBI:38290"/>
        <dbReference type="ChEBI" id="CHEBI:59513"/>
        <dbReference type="EC" id="1.10.3.3"/>
    </reaction>
</comment>
<dbReference type="EC" id="1.10.3.3" evidence="5"/>
<dbReference type="GO" id="GO:0046872">
    <property type="term" value="F:metal ion binding"/>
    <property type="evidence" value="ECO:0007669"/>
    <property type="project" value="UniProtKB-KW"/>
</dbReference>
<proteinExistence type="inferred from homology"/>
<keyword evidence="13" id="KW-0325">Glycoprotein</keyword>
<comment type="caution">
    <text evidence="19">The sequence shown here is derived from an EMBL/GenBank/DDBJ whole genome shotgun (WGS) entry which is preliminary data.</text>
</comment>
<evidence type="ECO:0000256" key="5">
    <source>
        <dbReference type="ARBA" id="ARBA00012301"/>
    </source>
</evidence>
<evidence type="ECO:0000256" key="7">
    <source>
        <dbReference type="ARBA" id="ARBA00022525"/>
    </source>
</evidence>
<dbReference type="Pfam" id="PF00394">
    <property type="entry name" value="Cu-oxidase"/>
    <property type="match status" value="1"/>
</dbReference>
<dbReference type="Proteomes" id="UP001632038">
    <property type="component" value="Unassembled WGS sequence"/>
</dbReference>
<dbReference type="InterPro" id="IPR017760">
    <property type="entry name" value="L-ascorbate_oxidase_pln"/>
</dbReference>
<feature type="domain" description="Plastocyanin-like" evidence="17">
    <location>
        <begin position="422"/>
        <end position="543"/>
    </location>
</feature>
<accession>A0ABD3EJQ9</accession>
<evidence type="ECO:0000256" key="4">
    <source>
        <dbReference type="ARBA" id="ARBA00011473"/>
    </source>
</evidence>
<evidence type="ECO:0000256" key="1">
    <source>
        <dbReference type="ARBA" id="ARBA00001935"/>
    </source>
</evidence>
<dbReference type="GO" id="GO:0005576">
    <property type="term" value="C:extracellular region"/>
    <property type="evidence" value="ECO:0007669"/>
    <property type="project" value="UniProtKB-SubCell"/>
</dbReference>
<comment type="subcellular location">
    <subcellularLocation>
        <location evidence="2">Secreted</location>
    </subcellularLocation>
</comment>
<evidence type="ECO:0000256" key="11">
    <source>
        <dbReference type="ARBA" id="ARBA00023008"/>
    </source>
</evidence>
<evidence type="ECO:0000256" key="14">
    <source>
        <dbReference type="ARBA" id="ARBA00048908"/>
    </source>
</evidence>
<dbReference type="PANTHER" id="PTHR11709">
    <property type="entry name" value="MULTI-COPPER OXIDASE"/>
    <property type="match status" value="1"/>
</dbReference>
<feature type="signal peptide" evidence="15">
    <location>
        <begin position="1"/>
        <end position="23"/>
    </location>
</feature>
<protein>
    <recommendedName>
        <fullName evidence="6">L-ascorbate oxidase</fullName>
        <ecNumber evidence="5">1.10.3.3</ecNumber>
    </recommendedName>
</protein>
<sequence length="560" mass="62212">MRAICFFTCCLIMLFMSVELAMGGTHVFRWEVTKIPWSPDGVNGSILAINGTFPGPTIKVVAGDNIVVNLTNRLETEGLTIHWHGIRQFGTPWADGASSISQCPIKSGGTFTYNFKVDKAGTYFYHAHHKMQRTGGLYGLLIVDDVAEKQKIVHYDDELNLLLSDWWHKSYEQQEIDLDSNPTIWVGEPQSLLINGRGQYNCYLAASVSNSTARPPCEFSGNEQYAPDILYVKPNQTYRLRIASTTSLAALSFAVGNHKLQVIEADGNLVEPFVVDSLYIYPGQTYSILIHTNQTPSSYWVSVDSIGRHPNTTQGLTILTYSTNHLPSSPPPVPPAWNDFNSSKSFANKIFALAGSPTPPTNPNRTIQLLNTQNFVDGRTRWALNNVSLVLPDTPFLASIKYNLPYDKKSPPENFNNGYNIMIPAENQNASYGSGVYKLSYGETVDIILQNANALKANVSEVHPWHLHGHDFWVLGYGEGRFSYEKDMASLNVKNPPLRHTEAIFPYGWTALRFVADNPGVWIFHCHIEPHTGTGMAAVFAEGVEKIGDIPVDIGRECGH</sequence>
<evidence type="ECO:0000256" key="10">
    <source>
        <dbReference type="ARBA" id="ARBA00023002"/>
    </source>
</evidence>
<dbReference type="NCBIfam" id="TIGR03388">
    <property type="entry name" value="ascorbase"/>
    <property type="match status" value="1"/>
</dbReference>
<reference evidence="20" key="1">
    <citation type="journal article" date="2024" name="IScience">
        <title>Strigolactones Initiate the Formation of Haustorium-like Structures in Castilleja.</title>
        <authorList>
            <person name="Buerger M."/>
            <person name="Peterson D."/>
            <person name="Chory J."/>
        </authorList>
    </citation>
    <scope>NUCLEOTIDE SEQUENCE [LARGE SCALE GENOMIC DNA]</scope>
</reference>
<keyword evidence="12" id="KW-1015">Disulfide bond</keyword>
<keyword evidence="10" id="KW-0560">Oxidoreductase</keyword>
<dbReference type="FunFam" id="2.60.40.420:FF:000045">
    <property type="entry name" value="Laccase 2"/>
    <property type="match status" value="1"/>
</dbReference>
<gene>
    <name evidence="19" type="ORF">CASFOL_002980</name>
</gene>
<dbReference type="PROSITE" id="PS00079">
    <property type="entry name" value="MULTICOPPER_OXIDASE1"/>
    <property type="match status" value="1"/>
</dbReference>
<evidence type="ECO:0000259" key="16">
    <source>
        <dbReference type="Pfam" id="PF00394"/>
    </source>
</evidence>